<protein>
    <submittedName>
        <fullName evidence="1">Uncharacterized protein</fullName>
    </submittedName>
</protein>
<name>N2A3U1_9FIRM</name>
<sequence length="100" mass="11618">MILERFIGNRKIIESDSVYLYNPDDDLVLSFLFKELGFDVKISFSRDFMKGLVGMKVFARELELDAETRTNVKNGTIGTVNPLKNRRDGREDYLYSHMGF</sequence>
<keyword evidence="2" id="KW-1185">Reference proteome</keyword>
<dbReference type="PATRIC" id="fig|1235802.3.peg.5137"/>
<accession>N2A3U1</accession>
<proteinExistence type="predicted"/>
<dbReference type="EMBL" id="AQFT01000140">
    <property type="protein sequence ID" value="EMZ20760.1"/>
    <property type="molecule type" value="Genomic_DNA"/>
</dbReference>
<dbReference type="HOGENOM" id="CLU_2301627_0_0_9"/>
<reference evidence="1 2" key="1">
    <citation type="journal article" date="2014" name="Genome Announc.">
        <title>Draft genome sequences of the altered schaedler flora, a defined bacterial community from gnotobiotic mice.</title>
        <authorList>
            <person name="Wannemuehler M.J."/>
            <person name="Overstreet A.M."/>
            <person name="Ward D.V."/>
            <person name="Phillips G.J."/>
        </authorList>
    </citation>
    <scope>NUCLEOTIDE SEQUENCE [LARGE SCALE GENOMIC DNA]</scope>
    <source>
        <strain evidence="1 2">ASF492</strain>
    </source>
</reference>
<comment type="caution">
    <text evidence="1">The sequence shown here is derived from an EMBL/GenBank/DDBJ whole genome shotgun (WGS) entry which is preliminary data.</text>
</comment>
<evidence type="ECO:0000313" key="1">
    <source>
        <dbReference type="EMBL" id="EMZ20760.1"/>
    </source>
</evidence>
<dbReference type="Proteomes" id="UP000012589">
    <property type="component" value="Unassembled WGS sequence"/>
</dbReference>
<evidence type="ECO:0000313" key="2">
    <source>
        <dbReference type="Proteomes" id="UP000012589"/>
    </source>
</evidence>
<dbReference type="AlphaFoldDB" id="N2A3U1"/>
<organism evidence="1 2">
    <name type="scientific">Eubacterium plexicaudatum ASF492</name>
    <dbReference type="NCBI Taxonomy" id="1235802"/>
    <lineage>
        <taxon>Bacteria</taxon>
        <taxon>Bacillati</taxon>
        <taxon>Bacillota</taxon>
        <taxon>Clostridia</taxon>
        <taxon>Eubacteriales</taxon>
        <taxon>Eubacteriaceae</taxon>
        <taxon>Eubacterium</taxon>
    </lineage>
</organism>
<dbReference type="STRING" id="1235802.C823_04878"/>
<gene>
    <name evidence="1" type="ORF">C823_04878</name>
</gene>